<dbReference type="InterPro" id="IPR013151">
    <property type="entry name" value="Immunoglobulin_dom"/>
</dbReference>
<dbReference type="Pfam" id="PF24973">
    <property type="entry name" value="EGF_LMN_ATRN"/>
    <property type="match status" value="1"/>
</dbReference>
<keyword evidence="7 20" id="KW-0732">Signal</keyword>
<dbReference type="Gene3D" id="2.10.25.10">
    <property type="entry name" value="Laminin"/>
    <property type="match status" value="8"/>
</dbReference>
<dbReference type="SMART" id="SM00181">
    <property type="entry name" value="EGF"/>
    <property type="match status" value="7"/>
</dbReference>
<feature type="disulfide bond" evidence="15">
    <location>
        <begin position="3378"/>
        <end position="3395"/>
    </location>
</feature>
<dbReference type="SMART" id="SM00192">
    <property type="entry name" value="LDLa"/>
    <property type="match status" value="14"/>
</dbReference>
<keyword evidence="10" id="KW-1133">Transmembrane helix</keyword>
<feature type="disulfide bond" evidence="17">
    <location>
        <begin position="657"/>
        <end position="672"/>
    </location>
</feature>
<feature type="disulfide bond" evidence="17">
    <location>
        <begin position="702"/>
        <end position="717"/>
    </location>
</feature>
<comment type="caution">
    <text evidence="15">Lacks conserved residue(s) required for the propagation of feature annotation.</text>
</comment>
<dbReference type="CDD" id="cd00054">
    <property type="entry name" value="EGF_CA"/>
    <property type="match status" value="4"/>
</dbReference>
<dbReference type="SUPFAM" id="SSF57424">
    <property type="entry name" value="LDL receptor-like module"/>
    <property type="match status" value="13"/>
</dbReference>
<feature type="disulfide bond" evidence="17">
    <location>
        <begin position="416"/>
        <end position="428"/>
    </location>
</feature>
<feature type="domain" description="Ig-like" evidence="25">
    <location>
        <begin position="2178"/>
        <end position="2269"/>
    </location>
</feature>
<keyword evidence="6" id="KW-0812">Transmembrane</keyword>
<feature type="domain" description="Ig-like" evidence="25">
    <location>
        <begin position="2544"/>
        <end position="2646"/>
    </location>
</feature>
<feature type="disulfide bond" evidence="17">
    <location>
        <begin position="980"/>
        <end position="998"/>
    </location>
</feature>
<feature type="domain" description="EGF-like" evidence="23">
    <location>
        <begin position="3678"/>
        <end position="3717"/>
    </location>
</feature>
<dbReference type="InterPro" id="IPR056863">
    <property type="entry name" value="LMN_ATRN_NET-like_EGF"/>
</dbReference>
<dbReference type="PANTHER" id="PTHR24270:SF61">
    <property type="entry name" value="EGF-LIKE DOMAIN-CONTAINING PROTEIN"/>
    <property type="match status" value="1"/>
</dbReference>
<reference evidence="28" key="1">
    <citation type="submission" date="2025-08" db="UniProtKB">
        <authorList>
            <consortium name="RefSeq"/>
        </authorList>
    </citation>
    <scope>IDENTIFICATION</scope>
</reference>
<dbReference type="Pfam" id="PF00053">
    <property type="entry name" value="EGF_laminin"/>
    <property type="match status" value="4"/>
</dbReference>
<dbReference type="PANTHER" id="PTHR24270">
    <property type="entry name" value="LOW-DENSITY LIPOPROTEIN RECEPTOR-RELATED"/>
    <property type="match status" value="1"/>
</dbReference>
<feature type="disulfide bond" evidence="15">
    <location>
        <begin position="3397"/>
        <end position="3406"/>
    </location>
</feature>
<feature type="disulfide bond" evidence="17">
    <location>
        <begin position="726"/>
        <end position="744"/>
    </location>
</feature>
<dbReference type="InterPro" id="IPR000742">
    <property type="entry name" value="EGF"/>
</dbReference>
<evidence type="ECO:0000256" key="1">
    <source>
        <dbReference type="ARBA" id="ARBA00004167"/>
    </source>
</evidence>
<dbReference type="InterPro" id="IPR013320">
    <property type="entry name" value="ConA-like_dom_sf"/>
</dbReference>
<keyword evidence="15" id="KW-0245">EGF-like domain</keyword>
<feature type="domain" description="Ig-like" evidence="25">
    <location>
        <begin position="1053"/>
        <end position="1136"/>
    </location>
</feature>
<dbReference type="PROSITE" id="PS00022">
    <property type="entry name" value="EGF_1"/>
    <property type="match status" value="5"/>
</dbReference>
<dbReference type="PROSITE" id="PS00010">
    <property type="entry name" value="ASX_HYDROXYL"/>
    <property type="match status" value="1"/>
</dbReference>
<evidence type="ECO:0000256" key="19">
    <source>
        <dbReference type="SAM" id="MobiDB-lite"/>
    </source>
</evidence>
<feature type="disulfide bond" evidence="17">
    <location>
        <begin position="738"/>
        <end position="753"/>
    </location>
</feature>
<feature type="domain" description="Ig-like" evidence="25">
    <location>
        <begin position="2460"/>
        <end position="2536"/>
    </location>
</feature>
<evidence type="ECO:0000313" key="28">
    <source>
        <dbReference type="RefSeq" id="XP_052746481.1"/>
    </source>
</evidence>
<feature type="disulfide bond" evidence="15">
    <location>
        <begin position="3434"/>
        <end position="3443"/>
    </location>
</feature>
<keyword evidence="14 18" id="KW-0424">Laminin EGF-like domain</keyword>
<feature type="domain" description="EGF-like" evidence="23">
    <location>
        <begin position="3409"/>
        <end position="3444"/>
    </location>
</feature>
<evidence type="ECO:0000256" key="3">
    <source>
        <dbReference type="ARBA" id="ARBA00004308"/>
    </source>
</evidence>
<feature type="disulfide bond" evidence="15">
    <location>
        <begin position="3413"/>
        <end position="3423"/>
    </location>
</feature>
<dbReference type="SUPFAM" id="SSF57196">
    <property type="entry name" value="EGF/Laminin"/>
    <property type="match status" value="4"/>
</dbReference>
<evidence type="ECO:0000259" key="25">
    <source>
        <dbReference type="PROSITE" id="PS50835"/>
    </source>
</evidence>
<feature type="disulfide bond" evidence="17">
    <location>
        <begin position="423"/>
        <end position="441"/>
    </location>
</feature>
<feature type="disulfide bond" evidence="18">
    <location>
        <begin position="1813"/>
        <end position="1822"/>
    </location>
</feature>
<feature type="disulfide bond" evidence="17">
    <location>
        <begin position="525"/>
        <end position="537"/>
    </location>
</feature>
<dbReference type="PROSITE" id="PS50835">
    <property type="entry name" value="IG_LIKE"/>
    <property type="match status" value="12"/>
</dbReference>
<feature type="domain" description="Laminin IV type A" evidence="26">
    <location>
        <begin position="1925"/>
        <end position="2103"/>
    </location>
</feature>
<dbReference type="SMART" id="SM00179">
    <property type="entry name" value="EGF_CA"/>
    <property type="match status" value="4"/>
</dbReference>
<feature type="disulfide bond" evidence="17">
    <location>
        <begin position="377"/>
        <end position="389"/>
    </location>
</feature>
<feature type="disulfide bond" evidence="17">
    <location>
        <begin position="690"/>
        <end position="708"/>
    </location>
</feature>
<evidence type="ECO:0000259" key="23">
    <source>
        <dbReference type="PROSITE" id="PS50026"/>
    </source>
</evidence>
<feature type="disulfide bond" evidence="17">
    <location>
        <begin position="790"/>
        <end position="802"/>
    </location>
</feature>
<dbReference type="PROSITE" id="PS01186">
    <property type="entry name" value="EGF_2"/>
    <property type="match status" value="3"/>
</dbReference>
<dbReference type="Pfam" id="PF02210">
    <property type="entry name" value="Laminin_G_2"/>
    <property type="match status" value="2"/>
</dbReference>
<feature type="region of interest" description="Disordered" evidence="19">
    <location>
        <begin position="65"/>
        <end position="97"/>
    </location>
</feature>
<dbReference type="Pfam" id="PF07679">
    <property type="entry name" value="I-set"/>
    <property type="match status" value="2"/>
</dbReference>
<dbReference type="InterPro" id="IPR036055">
    <property type="entry name" value="LDL_receptor-like_sf"/>
</dbReference>
<evidence type="ECO:0000256" key="18">
    <source>
        <dbReference type="PROSITE-ProRule" id="PRU00460"/>
    </source>
</evidence>
<dbReference type="InterPro" id="IPR003599">
    <property type="entry name" value="Ig_sub"/>
</dbReference>
<gene>
    <name evidence="28" type="primary">LOC112042894</name>
</gene>
<feature type="region of interest" description="Disordered" evidence="19">
    <location>
        <begin position="229"/>
        <end position="345"/>
    </location>
</feature>
<dbReference type="Pfam" id="PF00052">
    <property type="entry name" value="Laminin_B"/>
    <property type="match status" value="3"/>
</dbReference>
<keyword evidence="5" id="KW-0272">Extracellular matrix</keyword>
<name>A0ABM3M4S2_BICAN</name>
<feature type="domain" description="Ig-like" evidence="25">
    <location>
        <begin position="2370"/>
        <end position="2457"/>
    </location>
</feature>
<feature type="domain" description="Ig-like" evidence="25">
    <location>
        <begin position="3109"/>
        <end position="3195"/>
    </location>
</feature>
<evidence type="ECO:0000256" key="14">
    <source>
        <dbReference type="ARBA" id="ARBA00023292"/>
    </source>
</evidence>
<dbReference type="InterPro" id="IPR001881">
    <property type="entry name" value="EGF-like_Ca-bd_dom"/>
</dbReference>
<feature type="disulfide bond" evidence="15">
    <location>
        <begin position="3707"/>
        <end position="3716"/>
    </location>
</feature>
<feature type="disulfide bond" evidence="17">
    <location>
        <begin position="933"/>
        <end position="945"/>
    </location>
</feature>
<dbReference type="InterPro" id="IPR003598">
    <property type="entry name" value="Ig_sub2"/>
</dbReference>
<evidence type="ECO:0000259" key="22">
    <source>
        <dbReference type="PROSITE" id="PS50025"/>
    </source>
</evidence>
<dbReference type="Gene3D" id="2.170.300.10">
    <property type="entry name" value="Tie2 ligand-binding domain superfamily"/>
    <property type="match status" value="2"/>
</dbReference>
<feature type="disulfide bond" evidence="17">
    <location>
        <begin position="992"/>
        <end position="1007"/>
    </location>
</feature>
<evidence type="ECO:0000259" key="21">
    <source>
        <dbReference type="PROSITE" id="PS50024"/>
    </source>
</evidence>
<evidence type="ECO:0000256" key="2">
    <source>
        <dbReference type="ARBA" id="ARBA00004302"/>
    </source>
</evidence>
<dbReference type="PROSITE" id="PS50024">
    <property type="entry name" value="SEA"/>
    <property type="match status" value="1"/>
</dbReference>
<dbReference type="InterPro" id="IPR013098">
    <property type="entry name" value="Ig_I-set"/>
</dbReference>
<dbReference type="Proteomes" id="UP001652582">
    <property type="component" value="Chromosome Z"/>
</dbReference>
<dbReference type="InterPro" id="IPR007110">
    <property type="entry name" value="Ig-like_dom"/>
</dbReference>
<dbReference type="PROSITE" id="PS50026">
    <property type="entry name" value="EGF_3"/>
    <property type="match status" value="4"/>
</dbReference>
<sequence length="3912" mass="430289">MRVPTALLLVLAALTAKVSASGDLYWEGEDDADNEFLELNRDTGIHGTLRRLKRDFNWNWFSPSSNTDPVEENVTEDDEAIEDEDNNDFDPTDNGGSGALETELETELKEKTLRVTFVVMEPYLDDYSNRDSPQFQNFSKSLAESVNSVFHELPGTHRASLVRIQSRPADQFTCKVTFDIIVTGDDTDKIAETLREYIRLKRQLGNVAVNDEDFSARVLTTGIVDSESVVHTENNEAERGDSNPDTTTIPDIIIPDNDDDNFFGSFGPEESETTEDNRPAESSNDYGRPTESPEEEKPTDTLPYPIIPDDRRDDYGNTNEERPDERRLDYDAPVGRRPDEGYDEISGYATADPVIRIPEVELPNTESPVTTNSYNTCPDDAMSCDDTRCVPLVLRCDGRRDCDDGADEVNCPDQSCGTDDFRCDDGRCIESSRRCDRQIDCPGGEDEKNCVCRSDEFQCQDDGSCIENRKRCNNLNECRDGSDELNCANGYYKCRAGKLIPKYQRCNRRYDCDPGDYSDEQNCPCGDGDFKCDNGYCIPESKKCDRSHDCQDGSDERDCTYDTTVCGPDSFRCDAGSRVTCATRCDGNPECDSGEDEINCFDDCNHACDGICLRDDQICDGKEDCTDGSDEIQCNDCDGPGDFRCQNGDCIPVAQHCNGLAECDDGSDEANCNSTMIPKPYGCLDNQFQCRDGSCINNQFFCDGHTDCNDNSDEENCPCRDNEWQCVSGQCIPSNGYCDGTVDCTDSSDEQDCLTTFRPFTTAYPSYVYPPTTQRPVFTTISNVYQSVGCGKNEWRCENGPCINVSQRCDGNIDCPQDGSDEFDCPAGSPEALVIKVHPEDQKVRYGGDVVFMCRDEGPLRTPVRWVREHGRPIKANHTDVKGRLEMTRVLPSDSGVYICQAPKYLGNPRAEVQVVLNVDNSPVTYRPPYNPCPSHQATCGNGQCISRSAICDGNIDCADGSDEESCHNNGVCEPNQFQCANRKCVLKTWICDDEDDCGDRSDEQNCGPMIPGQQCRPVEFACATNDQCIPKNFHCDGQSDCFDKSDEIGCAPVYITRPPVPSNLKLNPGDTLTLRCEAVGVPTPLISWRLNWGNVPEKCTSTSSNGNGVLTCPDMQSEDSGAYSCEAINNRATIFAAPDAIVYVNRTADVCPSGYFNSEARSESECIRCFCFGKSTRCQSADLFIFTMPTLLGEGGTRLVGISMGYNGDIQKDETINNQYYYQPLRNGATVTKLEYGSPWARNSETHPYLTLPESYNGNQLTSYGGSIKYRLSPHTYQSYGEAENVPDIIILGKYQNLVHYSRARGREIYMEARLTPNNWQKPTSSGLIPASREDIMMALDDVEMILLRADLNNAGANITDFTMESAQLLNVGLGAASLVEECECPKGYKGRSCEKCADGYELQNSGPWNGVCVPKAPCPPMTYGDPRSGGDCRPCPCPLTNRGNQFASGCSIGPSGNVVCDCLPGYEGSDCSYCAANYFGNPLIPGDSCKPKPQDSCDPVGTAQVRLPDECVCKDNVQGRNCNQCKEGSFFLSNDFKLGCAMCFCSGIPPQKCVSSTLRRRTTTVRFNVPTVVDQLTVYSSASIGPAGAVRYITPVDTGLRPGLVRGEVNINTITRSEPSIFYWGLQDSFAGDKVTSYGGFLTYQLRNVQPNPSLRNTAADVQLVSDNSLTFLYFGEAMPTSDGYLNASVQFIESSGWQRSDGKPVTREHFLLALADVKTILIKATYSSETDIASIDSASIDTADERGDGPMAQHVEQCSCPEGYIGTSCEDCAPGYTRSLSGLYLRHCVPCNCNGHSNKCHPETGECSDCKDNTDGKQCEYCRAGYERDQANYCVPSIQTSRPPICNCDPRGEEIPCDASGYCFCKQNVEGEACDRCRPGTFGLDINNPLGCSACYCSGVTSDCHEATHYSRITLPAPIFGDNYGGYTLMDINADRVINDQFIPAVNESELMYVFTDQPLADLYWSLPVFPGNRVLSYGGTLSVTQKFQSNYEDLSVPSTDVVLIGESQSIFWTNPTPIKSGEALSYQVPLRENYWYNLNSFDHTSREVFMSVLKNLKRVLVRATLIQQNILTTSIADVSMESAAVSYDPSSRAAKDIEECICPAGYTGTSCESCAVGYYKDRSGGCRQCNCNGHDCQLGNSEEVICNCKPPFVGPDCSTVGGDTQIDITTRPPPTKSTVVVRITSPTIKIQEVGSTVNFTCQASSRMVRVPLQVDWYKAGGYLPQDRTQIDRSTGLLLITNLQVSDSGKYICQTSDGISTEQAIATLKVPRNDMTPPEVSISPAMKEYFEGSRIELTCTTTGNPAPTITWQRASNRALPPSSETYDALLIIDNARVDDSGEYRCIATNPAGTKSAPAIITVRPREPAQRQNLTVSSRERTVNEGQSTRVVCTGTANVPAGTIDWIRQDGSQFESNVRADNGVLSIDVARLENQGVYICQTASSDVNPVLVVLTVIPTGTVPPNEMSNISLSVNSLTIPTGGMGQIECIPRGDPLPLIRWSKHQDTFGPGTSQRVNTLIITNAQESDRGYYLCEGNVDGRPVVSNYAYVDIEKREKAQVEIYPQYENSATLGSEFQLYCYVTGGSPPPVVTWDRKGGRALSRSVQIQPNNVLSFHNVEVNDEGEYTCTATNEAGSVSASAILKVRSDPTIRILPDNYVKGYRGDNVNVECRADGYPEPQVSIKSSSDLRVLVPPSPRIAILSIPSLSDSDDGLYLCIASSAAGTVEEQFAIHVERGDTSEEHTSDDGNTPSILRAIELKEARISCNASDDFYVIWGRADRKQLQYNARQIGNELVFYNTSKSDSGKYECTLINRRSNEVQQSAYTSLQVIAPPRITLRPPTQTVHPGQSPTVECVVEGDDITDVSWRPVNAVTSSRVDYRGRTLIFRQIEIEDAGEYECIATNSIANASGTAEVIVSEDTDRATSESYDNEQFAHLGSAVHLSCNVSQPHVRIRWTKDDRPVPRTVSQKKDGSLFIRLAQKSDSGRYVCLIRDPYGRQTTNYINLHIEGPRDHSEALVAIDQPRRTYRVGERVEVLCRGNSRDVAVKWERFGTNQYVESRTYGDGALLHIPEVQELDAGVYRCTGVDRYGLATYDDFNLEVSPGEPKPVYPTNERDTTFTVRLGDIVDLPCTHNLEEPVSYEWKREYSQLPSDIRQNDRILHLNGVTEADAGTYVCRVTNNRARVDTRATLRIVGLVPKFNGDGWVALPTLKDAYLHFDIEISFKPSDPNGVILYNAQNNNGTGDYMILQLIDGVPDLTVKFDSVKPLIVNGDRPLQLNVWHTIRLSRSGSKVTMDVDNTGPFVAEFNQYAVLDLNAPLYIGGVPDVRPPELATSAGFIGCVSMLILGKEEKVIMDTKNQAYNVHDCDSCNPNQCLNGGVCQEARNERGYTCICPTGFAGQNCDRTGEACRPGLCGPGKCSDTLDGYKCACPVTFTGKNCNVKQNIDYPAFTGSAYLAIKAPKTSRFLRMSMKIKAKAPITDGIIMYCAQSPRGYGGFTSLTVRDGRLEFRYDVGDGNTPIILTSNRTLQPNEWTDVHIARVGTAVSLKIDMIHNYNAALASAKDLHLETPMFVGGVDDSIILNNNTGVTGGFSGCIKDVTLQSDQLDLINESIQSANIQECVNVLRGDIPEMESLCSQCRNGGYCQNVDSTSCTCEPGFSGVYCERRTAVNPWSGDPCAARPCQNGGTCRPDRYATQRYSCDCPLGYSGNNCVTSFDLLQSVSFDGNGYLALPPDYLRYDRLSIENVLIALAFNTKDDGVLLFQNEEKLTYGGDFILLQVNNSEVVFDWDLGGGRNSLSVPVYVTDEERHQIILKLYENGIVELSVDKDTVTASSTGISNVMNADSKIYLGGIPEHLNTEYNYPGFRGCIQQVEFDDGRSINLGDAAVEGKNTERCKKSPGNEISYIN</sequence>
<dbReference type="CDD" id="cd00096">
    <property type="entry name" value="Ig"/>
    <property type="match status" value="1"/>
</dbReference>
<dbReference type="GeneID" id="112042894"/>
<dbReference type="InterPro" id="IPR000152">
    <property type="entry name" value="EGF-type_Asp/Asn_hydroxyl_site"/>
</dbReference>
<feature type="domain" description="Ig-like" evidence="25">
    <location>
        <begin position="830"/>
        <end position="918"/>
    </location>
</feature>
<dbReference type="CDD" id="cd00110">
    <property type="entry name" value="LamG"/>
    <property type="match status" value="3"/>
</dbReference>
<dbReference type="Pfam" id="PF00054">
    <property type="entry name" value="Laminin_G_1"/>
    <property type="match status" value="1"/>
</dbReference>
<evidence type="ECO:0000313" key="27">
    <source>
        <dbReference type="Proteomes" id="UP001652582"/>
    </source>
</evidence>
<keyword evidence="4" id="KW-0964">Secreted</keyword>
<feature type="disulfide bond" evidence="17">
    <location>
        <begin position="797"/>
        <end position="815"/>
    </location>
</feature>
<feature type="disulfide bond" evidence="17">
    <location>
        <begin position="719"/>
        <end position="731"/>
    </location>
</feature>
<feature type="disulfide bond" evidence="17">
    <location>
        <begin position="532"/>
        <end position="550"/>
    </location>
</feature>
<dbReference type="SUPFAM" id="SSF48726">
    <property type="entry name" value="Immunoglobulin"/>
    <property type="match status" value="12"/>
</dbReference>
<protein>
    <submittedName>
        <fullName evidence="28">Basement membrane-specific heparan sulfate proteoglycan core protein isoform X1</fullName>
    </submittedName>
</protein>
<feature type="disulfide bond" evidence="17">
    <location>
        <begin position="952"/>
        <end position="967"/>
    </location>
</feature>
<dbReference type="SMART" id="SM00406">
    <property type="entry name" value="IGv"/>
    <property type="match status" value="4"/>
</dbReference>
<dbReference type="PRINTS" id="PR00261">
    <property type="entry name" value="LDLRECEPTOR"/>
</dbReference>
<feature type="domain" description="EGF-like" evidence="23">
    <location>
        <begin position="3636"/>
        <end position="3669"/>
    </location>
</feature>
<feature type="disulfide bond" evidence="17">
    <location>
        <begin position="619"/>
        <end position="634"/>
    </location>
</feature>
<feature type="domain" description="Ig-like" evidence="25">
    <location>
        <begin position="2281"/>
        <end position="2364"/>
    </location>
</feature>
<keyword evidence="27" id="KW-1185">Reference proteome</keyword>
<feature type="compositionally biased region" description="Low complexity" evidence="19">
    <location>
        <begin position="243"/>
        <end position="255"/>
    </location>
</feature>
<dbReference type="Gene3D" id="2.60.120.200">
    <property type="match status" value="3"/>
</dbReference>
<dbReference type="RefSeq" id="XP_052746481.1">
    <property type="nucleotide sequence ID" value="XM_052890521.1"/>
</dbReference>
<dbReference type="SMART" id="SM00409">
    <property type="entry name" value="IG"/>
    <property type="match status" value="13"/>
</dbReference>
<dbReference type="InterPro" id="IPR002172">
    <property type="entry name" value="LDrepeatLR_classA_rpt"/>
</dbReference>
<feature type="domain" description="EGF-like" evidence="23">
    <location>
        <begin position="3369"/>
        <end position="3407"/>
    </location>
</feature>
<feature type="signal peptide" evidence="20">
    <location>
        <begin position="1"/>
        <end position="20"/>
    </location>
</feature>
<evidence type="ECO:0000256" key="12">
    <source>
        <dbReference type="ARBA" id="ARBA00023157"/>
    </source>
</evidence>
<dbReference type="Gene3D" id="2.60.40.10">
    <property type="entry name" value="Immunoglobulins"/>
    <property type="match status" value="13"/>
</dbReference>
<dbReference type="PROSITE" id="PS01209">
    <property type="entry name" value="LDLRA_1"/>
    <property type="match status" value="4"/>
</dbReference>
<dbReference type="SMART" id="SM00180">
    <property type="entry name" value="EGF_Lam"/>
    <property type="match status" value="6"/>
</dbReference>
<keyword evidence="13" id="KW-0325">Glycoprotein</keyword>
<evidence type="ECO:0000256" key="6">
    <source>
        <dbReference type="ARBA" id="ARBA00022692"/>
    </source>
</evidence>
<feature type="domain" description="Laminin EGF-like" evidence="24">
    <location>
        <begin position="1794"/>
        <end position="1839"/>
    </location>
</feature>
<feature type="compositionally biased region" description="Basic and acidic residues" evidence="19">
    <location>
        <begin position="308"/>
        <end position="340"/>
    </location>
</feature>
<dbReference type="SUPFAM" id="SSF49899">
    <property type="entry name" value="Concanavalin A-like lectins/glucanases"/>
    <property type="match status" value="3"/>
</dbReference>
<dbReference type="Pfam" id="PF00008">
    <property type="entry name" value="EGF"/>
    <property type="match status" value="2"/>
</dbReference>
<proteinExistence type="predicted"/>
<dbReference type="InterPro" id="IPR050685">
    <property type="entry name" value="LDLR"/>
</dbReference>
<keyword evidence="11" id="KW-0472">Membrane</keyword>
<organism evidence="27 28">
    <name type="scientific">Bicyclus anynana</name>
    <name type="common">Squinting bush brown butterfly</name>
    <dbReference type="NCBI Taxonomy" id="110368"/>
    <lineage>
        <taxon>Eukaryota</taxon>
        <taxon>Metazoa</taxon>
        <taxon>Ecdysozoa</taxon>
        <taxon>Arthropoda</taxon>
        <taxon>Hexapoda</taxon>
        <taxon>Insecta</taxon>
        <taxon>Pterygota</taxon>
        <taxon>Neoptera</taxon>
        <taxon>Endopterygota</taxon>
        <taxon>Lepidoptera</taxon>
        <taxon>Glossata</taxon>
        <taxon>Ditrysia</taxon>
        <taxon>Papilionoidea</taxon>
        <taxon>Nymphalidae</taxon>
        <taxon>Satyrinae</taxon>
        <taxon>Satyrini</taxon>
        <taxon>Mycalesina</taxon>
        <taxon>Bicyclus</taxon>
    </lineage>
</organism>
<evidence type="ECO:0000256" key="10">
    <source>
        <dbReference type="ARBA" id="ARBA00022989"/>
    </source>
</evidence>
<dbReference type="InterPro" id="IPR000082">
    <property type="entry name" value="SEA_dom"/>
</dbReference>
<dbReference type="PROSITE" id="PS50025">
    <property type="entry name" value="LAM_G_DOMAIN"/>
    <property type="match status" value="3"/>
</dbReference>
<evidence type="ECO:0000256" key="5">
    <source>
        <dbReference type="ARBA" id="ARBA00022530"/>
    </source>
</evidence>
<feature type="disulfide bond" evidence="17">
    <location>
        <begin position="645"/>
        <end position="663"/>
    </location>
</feature>
<feature type="disulfide bond" evidence="17">
    <location>
        <begin position="683"/>
        <end position="695"/>
    </location>
</feature>
<dbReference type="SMART" id="SM00408">
    <property type="entry name" value="IGc2"/>
    <property type="match status" value="13"/>
</dbReference>
<feature type="domain" description="Laminin G" evidence="22">
    <location>
        <begin position="3723"/>
        <end position="3900"/>
    </location>
</feature>
<feature type="compositionally biased region" description="Acidic residues" evidence="19">
    <location>
        <begin position="69"/>
        <end position="91"/>
    </location>
</feature>
<dbReference type="Pfam" id="PF00057">
    <property type="entry name" value="Ldl_recept_a"/>
    <property type="match status" value="11"/>
</dbReference>
<feature type="domain" description="SEA" evidence="21">
    <location>
        <begin position="109"/>
        <end position="221"/>
    </location>
</feature>
<dbReference type="SMART" id="SM00281">
    <property type="entry name" value="LamB"/>
    <property type="match status" value="3"/>
</dbReference>
<dbReference type="PROSITE" id="PS50068">
    <property type="entry name" value="LDLRA_2"/>
    <property type="match status" value="12"/>
</dbReference>
<feature type="disulfide bond" evidence="17">
    <location>
        <begin position="544"/>
        <end position="559"/>
    </location>
</feature>
<evidence type="ECO:0000259" key="24">
    <source>
        <dbReference type="PROSITE" id="PS50027"/>
    </source>
</evidence>
<accession>A0ABM3M4S2</accession>
<feature type="domain" description="Laminin IV type A" evidence="26">
    <location>
        <begin position="1209"/>
        <end position="1383"/>
    </location>
</feature>
<feature type="domain" description="Laminin IV type A" evidence="26">
    <location>
        <begin position="1576"/>
        <end position="1760"/>
    </location>
</feature>
<feature type="domain" description="Laminin EGF-like" evidence="24">
    <location>
        <begin position="1849"/>
        <end position="1897"/>
    </location>
</feature>
<feature type="disulfide bond" evidence="17">
    <location>
        <begin position="435"/>
        <end position="450"/>
    </location>
</feature>
<dbReference type="InterPro" id="IPR001791">
    <property type="entry name" value="Laminin_G"/>
</dbReference>
<dbReference type="PROSITE" id="PS01248">
    <property type="entry name" value="EGF_LAM_1"/>
    <property type="match status" value="3"/>
</dbReference>
<feature type="disulfide bond" evidence="17">
    <location>
        <begin position="396"/>
        <end position="411"/>
    </location>
</feature>
<feature type="domain" description="Ig-like" evidence="25">
    <location>
        <begin position="2836"/>
        <end position="2920"/>
    </location>
</feature>
<evidence type="ECO:0000256" key="17">
    <source>
        <dbReference type="PROSITE-ProRule" id="PRU00124"/>
    </source>
</evidence>
<dbReference type="InterPro" id="IPR023415">
    <property type="entry name" value="LDLR_class-A_CS"/>
</dbReference>
<comment type="subcellular location">
    <subcellularLocation>
        <location evidence="3">Endomembrane system</location>
    </subcellularLocation>
    <subcellularLocation>
        <location evidence="1">Membrane</location>
        <topology evidence="1">Single-pass membrane protein</topology>
    </subcellularLocation>
    <subcellularLocation>
        <location evidence="2">Secreted</location>
        <location evidence="2">Extracellular space</location>
        <location evidence="2">Extracellular matrix</location>
        <location evidence="2">Basement membrane</location>
    </subcellularLocation>
</comment>
<feature type="disulfide bond" evidence="17">
    <location>
        <begin position="940"/>
        <end position="958"/>
    </location>
</feature>
<evidence type="ECO:0000256" key="8">
    <source>
        <dbReference type="ARBA" id="ARBA00022737"/>
    </source>
</evidence>
<dbReference type="PROSITE" id="PS50027">
    <property type="entry name" value="EGF_LAM_2"/>
    <property type="match status" value="2"/>
</dbReference>
<feature type="disulfide bond" evidence="15">
    <location>
        <begin position="3659"/>
        <end position="3668"/>
    </location>
</feature>
<feature type="domain" description="Ig-like" evidence="25">
    <location>
        <begin position="2651"/>
        <end position="2735"/>
    </location>
</feature>
<evidence type="ECO:0000256" key="11">
    <source>
        <dbReference type="ARBA" id="ARBA00023136"/>
    </source>
</evidence>
<evidence type="ECO:0000256" key="7">
    <source>
        <dbReference type="ARBA" id="ARBA00022729"/>
    </source>
</evidence>
<dbReference type="InterPro" id="IPR036179">
    <property type="entry name" value="Ig-like_dom_sf"/>
</dbReference>
<keyword evidence="12 15" id="KW-1015">Disulfide bond</keyword>
<keyword evidence="8" id="KW-0677">Repeat</keyword>
<dbReference type="InterPro" id="IPR002049">
    <property type="entry name" value="LE_dom"/>
</dbReference>
<evidence type="ECO:0000256" key="13">
    <source>
        <dbReference type="ARBA" id="ARBA00023180"/>
    </source>
</evidence>
<feature type="domain" description="Laminin G" evidence="22">
    <location>
        <begin position="3449"/>
        <end position="3640"/>
    </location>
</feature>
<feature type="disulfide bond" evidence="18">
    <location>
        <begin position="1868"/>
        <end position="1877"/>
    </location>
</feature>
<feature type="disulfide bond" evidence="17">
    <location>
        <begin position="472"/>
        <end position="487"/>
    </location>
</feature>
<feature type="disulfide bond" evidence="17">
    <location>
        <begin position="384"/>
        <end position="402"/>
    </location>
</feature>
<evidence type="ECO:0000259" key="26">
    <source>
        <dbReference type="PROSITE" id="PS51115"/>
    </source>
</evidence>
<feature type="disulfide bond" evidence="17">
    <location>
        <begin position="973"/>
        <end position="985"/>
    </location>
</feature>
<dbReference type="PROSITE" id="PS51115">
    <property type="entry name" value="LAMININ_IVA"/>
    <property type="match status" value="3"/>
</dbReference>
<dbReference type="InterPro" id="IPR000034">
    <property type="entry name" value="Laminin_IV"/>
</dbReference>
<feature type="chain" id="PRO_5045861873" evidence="20">
    <location>
        <begin position="21"/>
        <end position="3912"/>
    </location>
</feature>
<dbReference type="InterPro" id="IPR013783">
    <property type="entry name" value="Ig-like_fold"/>
</dbReference>
<dbReference type="CDD" id="cd00112">
    <property type="entry name" value="LDLa"/>
    <property type="match status" value="13"/>
</dbReference>
<evidence type="ECO:0000256" key="4">
    <source>
        <dbReference type="ARBA" id="ARBA00022525"/>
    </source>
</evidence>
<dbReference type="Pfam" id="PF00047">
    <property type="entry name" value="ig"/>
    <property type="match status" value="1"/>
</dbReference>
<keyword evidence="9" id="KW-0084">Basement membrane</keyword>
<dbReference type="CDD" id="cd00055">
    <property type="entry name" value="EGF_Lam"/>
    <property type="match status" value="3"/>
</dbReference>
<evidence type="ECO:0000256" key="20">
    <source>
        <dbReference type="SAM" id="SignalP"/>
    </source>
</evidence>
<feature type="compositionally biased region" description="Basic and acidic residues" evidence="19">
    <location>
        <begin position="229"/>
        <end position="242"/>
    </location>
</feature>
<dbReference type="Gene3D" id="4.10.400.10">
    <property type="entry name" value="Low-density Lipoprotein Receptor"/>
    <property type="match status" value="12"/>
</dbReference>
<feature type="disulfide bond" evidence="17">
    <location>
        <begin position="1036"/>
        <end position="1051"/>
    </location>
</feature>
<evidence type="ECO:0000256" key="15">
    <source>
        <dbReference type="PROSITE-ProRule" id="PRU00076"/>
    </source>
</evidence>
<feature type="domain" description="Ig-like" evidence="25">
    <location>
        <begin position="3013"/>
        <end position="3087"/>
    </location>
</feature>
<evidence type="ECO:0000256" key="16">
    <source>
        <dbReference type="PROSITE-ProRule" id="PRU00122"/>
    </source>
</evidence>
<evidence type="ECO:0000256" key="9">
    <source>
        <dbReference type="ARBA" id="ARBA00022869"/>
    </source>
</evidence>
<dbReference type="SMART" id="SM00282">
    <property type="entry name" value="LamG"/>
    <property type="match status" value="3"/>
</dbReference>
<feature type="disulfide bond" evidence="16">
    <location>
        <begin position="3873"/>
        <end position="3900"/>
    </location>
</feature>
<feature type="domain" description="Laminin G" evidence="22">
    <location>
        <begin position="3198"/>
        <end position="3373"/>
    </location>
</feature>
<dbReference type="Pfam" id="PF13927">
    <property type="entry name" value="Ig_3"/>
    <property type="match status" value="6"/>
</dbReference>
<dbReference type="InterPro" id="IPR013106">
    <property type="entry name" value="Ig_V-set"/>
</dbReference>
<feature type="domain" description="Ig-like" evidence="25">
    <location>
        <begin position="2940"/>
        <end position="3007"/>
    </location>
</feature>